<sequence length="404" mass="46877">MKKYLIILVMVCTTAAYSQKGKIVGSWLVTKVEVKGEVENPYKVTDYNEDGRMVMMGIDVGAWNYNKKSKSIVMKSDFDKDFNGEGKILKLTDKELVVLKDGIKVFYKKLDLDKIAKANKDSGLLGSWQFEKTANASIQNSIDFKEPDGFTMIQKQEGMMARMGGTWVFDKDNMTLLMIGLRGEDTFKGENKVLYLNEETLELENNHELFKATRKVESTAEEERIHEVEHLTFYFEDFFNEDWEYIYGADKEKLPWNNWEAMKKDLLNVKQLVYRYDFKNDGEEAFKHEILIANVTANIEYEGFTIENIFTGYDTTGNGEPRSNTDYYMPLYPLEDNVFRLAGSEQITTPAGIFDCTVIELSNGYDMKKKLWMINDKVGIYAKIIDENTSEYSYYHVYELQEIK</sequence>
<gene>
    <name evidence="1" type="ORF">HZY62_02130</name>
    <name evidence="2" type="ORF">LX92_01301</name>
</gene>
<reference evidence="1 4" key="2">
    <citation type="submission" date="2020-07" db="EMBL/GenBank/DDBJ databases">
        <title>The draft genome sequence of Maribacter polysiphoniae KCTC 22021.</title>
        <authorList>
            <person name="Mu L."/>
        </authorList>
    </citation>
    <scope>NUCLEOTIDE SEQUENCE [LARGE SCALE GENOMIC DNA]</scope>
    <source>
        <strain evidence="1 4">KCTC 22021</strain>
    </source>
</reference>
<proteinExistence type="predicted"/>
<keyword evidence="4" id="KW-1185">Reference proteome</keyword>
<reference evidence="2 3" key="1">
    <citation type="submission" date="2018-05" db="EMBL/GenBank/DDBJ databases">
        <title>Genomic Encyclopedia of Archaeal and Bacterial Type Strains, Phase II (KMG-II): from individual species to whole genera.</title>
        <authorList>
            <person name="Goeker M."/>
        </authorList>
    </citation>
    <scope>NUCLEOTIDE SEQUENCE [LARGE SCALE GENOMIC DNA]</scope>
    <source>
        <strain evidence="2 3">DSM 23514</strain>
    </source>
</reference>
<evidence type="ECO:0000313" key="2">
    <source>
        <dbReference type="EMBL" id="PWK24933.1"/>
    </source>
</evidence>
<comment type="caution">
    <text evidence="2">The sequence shown here is derived from an EMBL/GenBank/DDBJ whole genome shotgun (WGS) entry which is preliminary data.</text>
</comment>
<evidence type="ECO:0000313" key="4">
    <source>
        <dbReference type="Proteomes" id="UP000651837"/>
    </source>
</evidence>
<dbReference type="OrthoDB" id="1113037at2"/>
<dbReference type="AlphaFoldDB" id="A0A316E877"/>
<evidence type="ECO:0000313" key="1">
    <source>
        <dbReference type="EMBL" id="MBD1259371.1"/>
    </source>
</evidence>
<name>A0A316E877_9FLAO</name>
<dbReference type="EMBL" id="QGGQ01000002">
    <property type="protein sequence ID" value="PWK24933.1"/>
    <property type="molecule type" value="Genomic_DNA"/>
</dbReference>
<dbReference type="EMBL" id="JACWLN010000001">
    <property type="protein sequence ID" value="MBD1259371.1"/>
    <property type="molecule type" value="Genomic_DNA"/>
</dbReference>
<protein>
    <submittedName>
        <fullName evidence="2">Uncharacterized protein</fullName>
    </submittedName>
</protein>
<organism evidence="2 3">
    <name type="scientific">Maribacter polysiphoniae</name>
    <dbReference type="NCBI Taxonomy" id="429344"/>
    <lineage>
        <taxon>Bacteria</taxon>
        <taxon>Pseudomonadati</taxon>
        <taxon>Bacteroidota</taxon>
        <taxon>Flavobacteriia</taxon>
        <taxon>Flavobacteriales</taxon>
        <taxon>Flavobacteriaceae</taxon>
        <taxon>Maribacter</taxon>
    </lineage>
</organism>
<dbReference type="Proteomes" id="UP000651837">
    <property type="component" value="Unassembled WGS sequence"/>
</dbReference>
<evidence type="ECO:0000313" key="3">
    <source>
        <dbReference type="Proteomes" id="UP000245667"/>
    </source>
</evidence>
<dbReference type="Proteomes" id="UP000245667">
    <property type="component" value="Unassembled WGS sequence"/>
</dbReference>
<dbReference type="RefSeq" id="WP_109649459.1">
    <property type="nucleotide sequence ID" value="NZ_JACWLN010000001.1"/>
</dbReference>
<accession>A0A316E877</accession>